<proteinExistence type="predicted"/>
<accession>A0A507R2B1</accession>
<dbReference type="SUPFAM" id="SSF81383">
    <property type="entry name" value="F-box domain"/>
    <property type="match status" value="1"/>
</dbReference>
<keyword evidence="2" id="KW-1185">Reference proteome</keyword>
<dbReference type="Gene3D" id="1.20.1280.50">
    <property type="match status" value="1"/>
</dbReference>
<name>A0A507R2B1_MONPU</name>
<evidence type="ECO:0000313" key="2">
    <source>
        <dbReference type="Proteomes" id="UP000319663"/>
    </source>
</evidence>
<evidence type="ECO:0000313" key="1">
    <source>
        <dbReference type="EMBL" id="TQB75242.1"/>
    </source>
</evidence>
<dbReference type="STRING" id="5098.A0A507R2B1"/>
<evidence type="ECO:0008006" key="3">
    <source>
        <dbReference type="Google" id="ProtNLM"/>
    </source>
</evidence>
<reference evidence="1 2" key="1">
    <citation type="submission" date="2019-06" db="EMBL/GenBank/DDBJ databases">
        <title>Wine fermentation using esterase from Monascus purpureus.</title>
        <authorList>
            <person name="Geng C."/>
            <person name="Zhang Y."/>
        </authorList>
    </citation>
    <scope>NUCLEOTIDE SEQUENCE [LARGE SCALE GENOMIC DNA]</scope>
    <source>
        <strain evidence="1">HQ1</strain>
    </source>
</reference>
<dbReference type="Proteomes" id="UP000319663">
    <property type="component" value="Unassembled WGS sequence"/>
</dbReference>
<organism evidence="1 2">
    <name type="scientific">Monascus purpureus</name>
    <name type="common">Red mold</name>
    <name type="synonym">Monascus anka</name>
    <dbReference type="NCBI Taxonomy" id="5098"/>
    <lineage>
        <taxon>Eukaryota</taxon>
        <taxon>Fungi</taxon>
        <taxon>Dikarya</taxon>
        <taxon>Ascomycota</taxon>
        <taxon>Pezizomycotina</taxon>
        <taxon>Eurotiomycetes</taxon>
        <taxon>Eurotiomycetidae</taxon>
        <taxon>Eurotiales</taxon>
        <taxon>Aspergillaceae</taxon>
        <taxon>Monascus</taxon>
    </lineage>
</organism>
<sequence>MYASQSAQFQALSTPEILELILLQLDMRTLLTSAQRVCRLWADLTKKSPYIQEALFLTPVRDNNTNTVAVNKVRNPLLAEAFPSIFQNTNTISAYEEEEHDVFTLTSFDLILNPEKKEAYLRPGASWRRMLVQQPPIPKIAIFQVFYGMSIGYRYYEIPRDPRDMKDGIRMDMLFEVLLFNEHLDIDVNRIVWQGHVPPSLRHSWSELERHGKIKMDTDIVICTKKWNRCYDSDSDSDSDSQTADERARNQIRASYRNLGLRPKWQGHEKRSEMLEWSILWD</sequence>
<gene>
    <name evidence="1" type="ORF">MPDQ_003495</name>
</gene>
<comment type="caution">
    <text evidence="1">The sequence shown here is derived from an EMBL/GenBank/DDBJ whole genome shotgun (WGS) entry which is preliminary data.</text>
</comment>
<dbReference type="EMBL" id="VIFY01000022">
    <property type="protein sequence ID" value="TQB75242.1"/>
    <property type="molecule type" value="Genomic_DNA"/>
</dbReference>
<dbReference type="InterPro" id="IPR036047">
    <property type="entry name" value="F-box-like_dom_sf"/>
</dbReference>
<dbReference type="AlphaFoldDB" id="A0A507R2B1"/>
<dbReference type="OrthoDB" id="3800738at2759"/>
<protein>
    <recommendedName>
        <fullName evidence="3">F-box domain-containing protein</fullName>
    </recommendedName>
</protein>